<evidence type="ECO:0000313" key="1">
    <source>
        <dbReference type="EMBL" id="ERG94066.1"/>
    </source>
</evidence>
<name>U1PP44_9EURY</name>
<proteinExistence type="predicted"/>
<protein>
    <submittedName>
        <fullName evidence="1">Uncharacterized protein</fullName>
    </submittedName>
</protein>
<sequence length="33" mass="3836">MRTSHWQTSGRALVMIGLDYLDEVEAQLEEYGH</sequence>
<evidence type="ECO:0000313" key="2">
    <source>
        <dbReference type="Proteomes" id="UP000030710"/>
    </source>
</evidence>
<dbReference type="EMBL" id="KE356561">
    <property type="protein sequence ID" value="ERG94066.1"/>
    <property type="molecule type" value="Genomic_DNA"/>
</dbReference>
<dbReference type="HOGENOM" id="CLU_3379905_0_0_2"/>
<dbReference type="AlphaFoldDB" id="U1PP44"/>
<accession>U1PP44</accession>
<reference evidence="1 2" key="1">
    <citation type="journal article" date="2013" name="PLoS ONE">
        <title>Assembly-driven community genomics of a hypersaline microbial ecosystem.</title>
        <authorList>
            <person name="Podell S."/>
            <person name="Ugalde J.A."/>
            <person name="Narasingarao P."/>
            <person name="Banfield J.F."/>
            <person name="Heidelberg K.B."/>
            <person name="Allen E.E."/>
        </authorList>
    </citation>
    <scope>NUCLEOTIDE SEQUENCE [LARGE SCALE GENOMIC DNA]</scope>
    <source>
        <strain evidence="2">J07HQW2</strain>
    </source>
</reference>
<gene>
    <name evidence="1" type="ORF">J07HQW2_00500</name>
</gene>
<dbReference type="Proteomes" id="UP000030710">
    <property type="component" value="Unassembled WGS sequence"/>
</dbReference>
<organism evidence="1 2">
    <name type="scientific">Haloquadratum walsbyi J07HQW2</name>
    <dbReference type="NCBI Taxonomy" id="1238425"/>
    <lineage>
        <taxon>Archaea</taxon>
        <taxon>Methanobacteriati</taxon>
        <taxon>Methanobacteriota</taxon>
        <taxon>Stenosarchaea group</taxon>
        <taxon>Halobacteria</taxon>
        <taxon>Halobacteriales</taxon>
        <taxon>Haloferacaceae</taxon>
        <taxon>Haloquadratum</taxon>
    </lineage>
</organism>